<accession>A0A261Y4U3</accession>
<keyword evidence="4" id="KW-1185">Reference proteome</keyword>
<evidence type="ECO:0000313" key="3">
    <source>
        <dbReference type="EMBL" id="OZJ05625.1"/>
    </source>
</evidence>
<organism evidence="3 4">
    <name type="scientific">Bifiguratus adelaidae</name>
    <dbReference type="NCBI Taxonomy" id="1938954"/>
    <lineage>
        <taxon>Eukaryota</taxon>
        <taxon>Fungi</taxon>
        <taxon>Fungi incertae sedis</taxon>
        <taxon>Mucoromycota</taxon>
        <taxon>Mucoromycotina</taxon>
        <taxon>Endogonomycetes</taxon>
        <taxon>Endogonales</taxon>
        <taxon>Endogonales incertae sedis</taxon>
        <taxon>Bifiguratus</taxon>
    </lineage>
</organism>
<proteinExistence type="predicted"/>
<feature type="region of interest" description="Disordered" evidence="2">
    <location>
        <begin position="222"/>
        <end position="243"/>
    </location>
</feature>
<evidence type="ECO:0000256" key="2">
    <source>
        <dbReference type="SAM" id="MobiDB-lite"/>
    </source>
</evidence>
<dbReference type="EMBL" id="MVBO01000012">
    <property type="protein sequence ID" value="OZJ05625.1"/>
    <property type="molecule type" value="Genomic_DNA"/>
</dbReference>
<name>A0A261Y4U3_9FUNG</name>
<evidence type="ECO:0000313" key="4">
    <source>
        <dbReference type="Proteomes" id="UP000242875"/>
    </source>
</evidence>
<feature type="region of interest" description="Disordered" evidence="2">
    <location>
        <begin position="1"/>
        <end position="84"/>
    </location>
</feature>
<dbReference type="Proteomes" id="UP000242875">
    <property type="component" value="Unassembled WGS sequence"/>
</dbReference>
<feature type="compositionally biased region" description="Polar residues" evidence="2">
    <location>
        <begin position="36"/>
        <end position="56"/>
    </location>
</feature>
<keyword evidence="1" id="KW-0175">Coiled coil</keyword>
<dbReference type="AlphaFoldDB" id="A0A261Y4U3"/>
<dbReference type="OrthoDB" id="74178at2759"/>
<reference evidence="3 4" key="1">
    <citation type="journal article" date="2017" name="Mycologia">
        <title>Bifiguratus adelaidae, gen. et sp. nov., a new member of Mucoromycotina in endophytic and soil-dwelling habitats.</title>
        <authorList>
            <person name="Torres-Cruz T.J."/>
            <person name="Billingsley Tobias T.L."/>
            <person name="Almatruk M."/>
            <person name="Hesse C."/>
            <person name="Kuske C.R."/>
            <person name="Desiro A."/>
            <person name="Benucci G.M."/>
            <person name="Bonito G."/>
            <person name="Stajich J.E."/>
            <person name="Dunlap C."/>
            <person name="Arnold A.E."/>
            <person name="Porras-Alfaro A."/>
        </authorList>
    </citation>
    <scope>NUCLEOTIDE SEQUENCE [LARGE SCALE GENOMIC DNA]</scope>
    <source>
        <strain evidence="3 4">AZ0501</strain>
    </source>
</reference>
<gene>
    <name evidence="3" type="ORF">BZG36_01502</name>
</gene>
<protein>
    <submittedName>
        <fullName evidence="3">Uncharacterized protein</fullName>
    </submittedName>
</protein>
<feature type="compositionally biased region" description="Basic and acidic residues" evidence="2">
    <location>
        <begin position="1"/>
        <end position="35"/>
    </location>
</feature>
<comment type="caution">
    <text evidence="3">The sequence shown here is derived from an EMBL/GenBank/DDBJ whole genome shotgun (WGS) entry which is preliminary data.</text>
</comment>
<evidence type="ECO:0000256" key="1">
    <source>
        <dbReference type="SAM" id="Coils"/>
    </source>
</evidence>
<sequence length="243" mass="27821">MDHQQYNENVLSREELLAWRQDKTPNKSDKLEGRRQSTPLSNITNKPLNRHSNTPGRKSAGDRNPPQKSPSYNTTNTITAKDVGDVTEQEARDDLLRVFDAQFDTVTKEANIKALQSQVENLAHERDTYKRELDEFKQNIHTVDEYKQMIQDLEAKVASTEAEAVELAQDLVDTRTLLSEARECIQEFVKENDRLKVENEEFNAALVDTIAENEELRRRLGDLGFGEEEDGIKSPTPVRKHVS</sequence>
<feature type="coiled-coil region" evidence="1">
    <location>
        <begin position="112"/>
        <end position="219"/>
    </location>
</feature>
<feature type="compositionally biased region" description="Polar residues" evidence="2">
    <location>
        <begin position="69"/>
        <end position="79"/>
    </location>
</feature>